<dbReference type="PANTHER" id="PTHR12831:SF0">
    <property type="entry name" value="GENERAL TRANSCRIPTION FACTOR IIH SUBUNIT 3"/>
    <property type="match status" value="1"/>
</dbReference>
<dbReference type="GO" id="GO:0006289">
    <property type="term" value="P:nucleotide-excision repair"/>
    <property type="evidence" value="ECO:0007669"/>
    <property type="project" value="UniProtKB-UniRule"/>
</dbReference>
<name>A0A0J9X975_GEOCN</name>
<evidence type="ECO:0000256" key="14">
    <source>
        <dbReference type="RuleBase" id="RU368090"/>
    </source>
</evidence>
<keyword evidence="11 14" id="KW-0234">DNA repair</keyword>
<dbReference type="STRING" id="1173061.A0A0J9X975"/>
<comment type="subunit">
    <text evidence="14">Component of the 7-subunit TFIIH core complex composed of XPB/SSL2, XPD/RAD3, SSL1, TFB1, TFB2, TFB4 and TFB5, which is active in NER. The core complex associates with the 3-subunit CTD-kinase module TFIIK composed of CCL1, KIN28 and TFB3 to form the 10-subunit holoenzyme (holo-TFIIH) active in transcription.</text>
</comment>
<dbReference type="GO" id="GO:0008270">
    <property type="term" value="F:zinc ion binding"/>
    <property type="evidence" value="ECO:0007669"/>
    <property type="project" value="UniProtKB-KW"/>
</dbReference>
<comment type="subcellular location">
    <subcellularLocation>
        <location evidence="2 14">Nucleus</location>
    </subcellularLocation>
</comment>
<feature type="compositionally biased region" description="Polar residues" evidence="15">
    <location>
        <begin position="358"/>
        <end position="373"/>
    </location>
</feature>
<evidence type="ECO:0000313" key="17">
    <source>
        <dbReference type="Proteomes" id="UP000242525"/>
    </source>
</evidence>
<keyword evidence="6 14" id="KW-0227">DNA damage</keyword>
<evidence type="ECO:0000256" key="9">
    <source>
        <dbReference type="ARBA" id="ARBA00023015"/>
    </source>
</evidence>
<dbReference type="OrthoDB" id="17307at2759"/>
<dbReference type="Pfam" id="PF03850">
    <property type="entry name" value="Tfb4"/>
    <property type="match status" value="1"/>
</dbReference>
<evidence type="ECO:0000256" key="13">
    <source>
        <dbReference type="ARBA" id="ARBA00033341"/>
    </source>
</evidence>
<dbReference type="EMBL" id="CCBN010000005">
    <property type="protein sequence ID" value="CDO53698.1"/>
    <property type="molecule type" value="Genomic_DNA"/>
</dbReference>
<evidence type="ECO:0000256" key="7">
    <source>
        <dbReference type="ARBA" id="ARBA00022771"/>
    </source>
</evidence>
<dbReference type="PANTHER" id="PTHR12831">
    <property type="entry name" value="TRANSCRIPTION INITIATION FACTOR IIH TFIIH , POLYPEPTIDE 3-RELATED"/>
    <property type="match status" value="1"/>
</dbReference>
<evidence type="ECO:0000256" key="10">
    <source>
        <dbReference type="ARBA" id="ARBA00023163"/>
    </source>
</evidence>
<evidence type="ECO:0000256" key="1">
    <source>
        <dbReference type="ARBA" id="ARBA00002817"/>
    </source>
</evidence>
<evidence type="ECO:0000256" key="8">
    <source>
        <dbReference type="ARBA" id="ARBA00022833"/>
    </source>
</evidence>
<evidence type="ECO:0000313" key="16">
    <source>
        <dbReference type="EMBL" id="CDO53698.1"/>
    </source>
</evidence>
<dbReference type="InterPro" id="IPR036465">
    <property type="entry name" value="vWFA_dom_sf"/>
</dbReference>
<dbReference type="InterPro" id="IPR004600">
    <property type="entry name" value="TFIIH_Tfb4/GTF2H3"/>
</dbReference>
<dbReference type="GO" id="GO:0005675">
    <property type="term" value="C:transcription factor TFIIH holo complex"/>
    <property type="evidence" value="ECO:0007669"/>
    <property type="project" value="UniProtKB-UniRule"/>
</dbReference>
<feature type="region of interest" description="Disordered" evidence="15">
    <location>
        <begin position="346"/>
        <end position="373"/>
    </location>
</feature>
<evidence type="ECO:0000256" key="6">
    <source>
        <dbReference type="ARBA" id="ARBA00022763"/>
    </source>
</evidence>
<dbReference type="Proteomes" id="UP000242525">
    <property type="component" value="Unassembled WGS sequence"/>
</dbReference>
<evidence type="ECO:0000256" key="4">
    <source>
        <dbReference type="ARBA" id="ARBA00021280"/>
    </source>
</evidence>
<dbReference type="Gene3D" id="3.40.50.410">
    <property type="entry name" value="von Willebrand factor, type A domain"/>
    <property type="match status" value="1"/>
</dbReference>
<organism evidence="16 17">
    <name type="scientific">Geotrichum candidum</name>
    <name type="common">Oospora lactis</name>
    <name type="synonym">Dipodascus geotrichum</name>
    <dbReference type="NCBI Taxonomy" id="1173061"/>
    <lineage>
        <taxon>Eukaryota</taxon>
        <taxon>Fungi</taxon>
        <taxon>Dikarya</taxon>
        <taxon>Ascomycota</taxon>
        <taxon>Saccharomycotina</taxon>
        <taxon>Dipodascomycetes</taxon>
        <taxon>Dipodascales</taxon>
        <taxon>Dipodascaceae</taxon>
        <taxon>Geotrichum</taxon>
    </lineage>
</organism>
<keyword evidence="17" id="KW-1185">Reference proteome</keyword>
<accession>A0A0J9X975</accession>
<keyword evidence="10 14" id="KW-0804">Transcription</keyword>
<evidence type="ECO:0000256" key="15">
    <source>
        <dbReference type="SAM" id="MobiDB-lite"/>
    </source>
</evidence>
<keyword evidence="7 14" id="KW-0863">Zinc-finger</keyword>
<evidence type="ECO:0000256" key="12">
    <source>
        <dbReference type="ARBA" id="ARBA00023242"/>
    </source>
</evidence>
<reference evidence="16" key="1">
    <citation type="submission" date="2014-03" db="EMBL/GenBank/DDBJ databases">
        <authorList>
            <person name="Casaregola S."/>
        </authorList>
    </citation>
    <scope>NUCLEOTIDE SEQUENCE [LARGE SCALE GENOMIC DNA]</scope>
    <source>
        <strain evidence="16">CLIB 918</strain>
    </source>
</reference>
<feature type="compositionally biased region" description="Polar residues" evidence="15">
    <location>
        <begin position="99"/>
        <end position="110"/>
    </location>
</feature>
<dbReference type="AlphaFoldDB" id="A0A0J9X975"/>
<evidence type="ECO:0000256" key="11">
    <source>
        <dbReference type="ARBA" id="ARBA00023204"/>
    </source>
</evidence>
<protein>
    <recommendedName>
        <fullName evidence="4 14">General transcription and DNA repair factor IIH subunit TFB4</fullName>
        <shortName evidence="14">TFIIH subunit TFB4</shortName>
    </recommendedName>
    <alternativeName>
        <fullName evidence="13 14">RNA polymerase II transcription factor B subunit 4</fullName>
    </alternativeName>
</protein>
<keyword evidence="9 14" id="KW-0805">Transcription regulation</keyword>
<evidence type="ECO:0000256" key="2">
    <source>
        <dbReference type="ARBA" id="ARBA00004123"/>
    </source>
</evidence>
<keyword evidence="5 14" id="KW-0479">Metal-binding</keyword>
<comment type="function">
    <text evidence="1 14">Component of the general transcription and DNA repair factor IIH (TFIIH) core complex, which is involved in general and transcription-coupled nucleotide excision repair (NER) of damaged DNA and, when complexed to TFIIK, in RNA transcription by RNA polymerase II. In NER, TFIIH acts by opening DNA around the lesion to allow the excision of the damaged oligonucleotide and its replacement by a new DNA fragment. In transcription, TFIIH has an essential role in transcription initiation. When the pre-initiation complex (PIC) has been established, TFIIH is required for promoter opening and promoter escape. Phosphorylation of the C-terminal tail (CTD) of the largest subunit of RNA polymerase II by the kinase module TFIIK controls the initiation of transcription.</text>
</comment>
<keyword evidence="8 14" id="KW-0862">Zinc</keyword>
<evidence type="ECO:0000256" key="3">
    <source>
        <dbReference type="ARBA" id="ARBA00005273"/>
    </source>
</evidence>
<dbReference type="GO" id="GO:0000439">
    <property type="term" value="C:transcription factor TFIIH core complex"/>
    <property type="evidence" value="ECO:0007669"/>
    <property type="project" value="UniProtKB-UniRule"/>
</dbReference>
<comment type="similarity">
    <text evidence="3 14">Belongs to the TFB4 family.</text>
</comment>
<evidence type="ECO:0000256" key="5">
    <source>
        <dbReference type="ARBA" id="ARBA00022723"/>
    </source>
</evidence>
<dbReference type="GO" id="GO:0006355">
    <property type="term" value="P:regulation of DNA-templated transcription"/>
    <property type="evidence" value="ECO:0007669"/>
    <property type="project" value="InterPro"/>
</dbReference>
<gene>
    <name evidence="16" type="ORF">BN980_GECA05s05697g</name>
</gene>
<feature type="region of interest" description="Disordered" evidence="15">
    <location>
        <begin position="151"/>
        <end position="171"/>
    </location>
</feature>
<proteinExistence type="inferred from homology"/>
<feature type="compositionally biased region" description="Basic and acidic residues" evidence="15">
    <location>
        <begin position="151"/>
        <end position="165"/>
    </location>
</feature>
<keyword evidence="12 14" id="KW-0539">Nucleus</keyword>
<sequence>MNVVDDTSQKLGASATTSDDQPTFLSVIIETHPEAWATIKDQITFKQAIQALLVFINGHIALNNSNKVCVIASHDNGGTFLYPRRDHHSATTAGRRKSSVTISDPSSTGNGLDAAQREAEISAKYGIAHAQSMYRQFRDVDESVYRAIGELMEKTPEENDTGGDKPKKKRNASLSGALSLALTYINKVSMVSEDVRLKSRVLIISVMDDMASQYIPTMNCIFAAQKQRIPIDVCKLGGTTSFLQQACDSTNGIFMKIRHAHGLVQYLLSAYSVEPTLRPHINLSTQRDVDFRAACFITKNVVDIGFVCSVCLCIMSVILPTGDCPMCGTKFGQDVIDRMLRKPYVLEPKKKKKKQKLDSATPTPASPALNSVG</sequence>
<feature type="region of interest" description="Disordered" evidence="15">
    <location>
        <begin position="82"/>
        <end position="113"/>
    </location>
</feature>
<comment type="caution">
    <text evidence="16">The sequence shown here is derived from an EMBL/GenBank/DDBJ whole genome shotgun (WGS) entry which is preliminary data.</text>
</comment>